<keyword evidence="4" id="KW-0479">Metal-binding</keyword>
<evidence type="ECO:0000256" key="5">
    <source>
        <dbReference type="ARBA" id="ARBA00022771"/>
    </source>
</evidence>
<keyword evidence="3" id="KW-0804">Transcription</keyword>
<organism evidence="10">
    <name type="scientific">Compsopogon caeruleus</name>
    <dbReference type="NCBI Taxonomy" id="31354"/>
    <lineage>
        <taxon>Eukaryota</taxon>
        <taxon>Rhodophyta</taxon>
        <taxon>Compsopogonophyceae</taxon>
        <taxon>Compsopogonales</taxon>
        <taxon>Compsopogonaceae</taxon>
        <taxon>Compsopogon</taxon>
    </lineage>
</organism>
<evidence type="ECO:0000256" key="8">
    <source>
        <dbReference type="PROSITE-ProRule" id="PRU00472"/>
    </source>
</evidence>
<name>A0A7S1X931_9RHOD</name>
<evidence type="ECO:0000313" key="10">
    <source>
        <dbReference type="EMBL" id="CAD9220652.1"/>
    </source>
</evidence>
<keyword evidence="7" id="KW-0539">Nucleus</keyword>
<feature type="domain" description="TFIIS-type" evidence="9">
    <location>
        <begin position="84"/>
        <end position="124"/>
    </location>
</feature>
<dbReference type="CDD" id="cd10507">
    <property type="entry name" value="Zn-ribbon_RPA12"/>
    <property type="match status" value="1"/>
</dbReference>
<protein>
    <recommendedName>
        <fullName evidence="2">DNA-directed RNA polymerase I subunit RPA12</fullName>
    </recommendedName>
</protein>
<dbReference type="GO" id="GO:0005736">
    <property type="term" value="C:RNA polymerase I complex"/>
    <property type="evidence" value="ECO:0007669"/>
    <property type="project" value="TreeGrafter"/>
</dbReference>
<reference evidence="10" key="1">
    <citation type="submission" date="2021-01" db="EMBL/GenBank/DDBJ databases">
        <authorList>
            <person name="Corre E."/>
            <person name="Pelletier E."/>
            <person name="Niang G."/>
            <person name="Scheremetjew M."/>
            <person name="Finn R."/>
            <person name="Kale V."/>
            <person name="Holt S."/>
            <person name="Cochrane G."/>
            <person name="Meng A."/>
            <person name="Brown T."/>
            <person name="Cohen L."/>
        </authorList>
    </citation>
    <scope>NUCLEOTIDE SEQUENCE</scope>
    <source>
        <strain evidence="10">SAG 36.94</strain>
    </source>
</reference>
<keyword evidence="6" id="KW-0862">Zinc</keyword>
<dbReference type="PROSITE" id="PS51133">
    <property type="entry name" value="ZF_TFIIS_2"/>
    <property type="match status" value="1"/>
</dbReference>
<dbReference type="InterPro" id="IPR001222">
    <property type="entry name" value="Znf_TFIIS"/>
</dbReference>
<dbReference type="EMBL" id="HBGH01000292">
    <property type="protein sequence ID" value="CAD9220652.1"/>
    <property type="molecule type" value="Transcribed_RNA"/>
</dbReference>
<dbReference type="PANTHER" id="PTHR11239:SF14">
    <property type="entry name" value="DNA-DIRECTED RNA POLYMERASE I SUBUNIT RPA12"/>
    <property type="match status" value="1"/>
</dbReference>
<dbReference type="AlphaFoldDB" id="A0A7S1X931"/>
<gene>
    <name evidence="10" type="ORF">CCAE0312_LOCUS143</name>
</gene>
<dbReference type="Gene3D" id="2.20.25.10">
    <property type="match status" value="1"/>
</dbReference>
<dbReference type="PROSITE" id="PS00466">
    <property type="entry name" value="ZF_TFIIS_1"/>
    <property type="match status" value="1"/>
</dbReference>
<dbReference type="GO" id="GO:0008270">
    <property type="term" value="F:zinc ion binding"/>
    <property type="evidence" value="ECO:0007669"/>
    <property type="project" value="UniProtKB-KW"/>
</dbReference>
<dbReference type="GO" id="GO:0003676">
    <property type="term" value="F:nucleic acid binding"/>
    <property type="evidence" value="ECO:0007669"/>
    <property type="project" value="InterPro"/>
</dbReference>
<sequence length="127" mass="14835">MRCRRRFASRRFMKDISMDNDTSSLDVAFHFTFCPDQWVACEPRTTEREPGRSDFVFYPQEPSELLHSLREKFVESSGADHAEIDEPCPRCGNPKMRFTTVQMRSADEGQTVIYNCPQCNHTFQQNT</sequence>
<dbReference type="SUPFAM" id="SSF57783">
    <property type="entry name" value="Zinc beta-ribbon"/>
    <property type="match status" value="1"/>
</dbReference>
<evidence type="ECO:0000256" key="4">
    <source>
        <dbReference type="ARBA" id="ARBA00022723"/>
    </source>
</evidence>
<dbReference type="Pfam" id="PF01096">
    <property type="entry name" value="Zn_ribbon_TFIIS"/>
    <property type="match status" value="1"/>
</dbReference>
<evidence type="ECO:0000256" key="3">
    <source>
        <dbReference type="ARBA" id="ARBA00022478"/>
    </source>
</evidence>
<dbReference type="InterPro" id="IPR034004">
    <property type="entry name" value="Zn_ribbon_RPA12_C"/>
</dbReference>
<evidence type="ECO:0000256" key="2">
    <source>
        <dbReference type="ARBA" id="ARBA00018784"/>
    </source>
</evidence>
<dbReference type="GO" id="GO:0006363">
    <property type="term" value="P:termination of RNA polymerase I transcription"/>
    <property type="evidence" value="ECO:0007669"/>
    <property type="project" value="TreeGrafter"/>
</dbReference>
<dbReference type="InterPro" id="IPR012164">
    <property type="entry name" value="Rpa12/Rpb9/Rpc10/TFS"/>
</dbReference>
<accession>A0A7S1X931</accession>
<proteinExistence type="predicted"/>
<comment type="subcellular location">
    <subcellularLocation>
        <location evidence="1">Nucleus</location>
        <location evidence="1">Nucleolus</location>
    </subcellularLocation>
</comment>
<keyword evidence="3" id="KW-0240">DNA-directed RNA polymerase</keyword>
<dbReference type="SMART" id="SM00440">
    <property type="entry name" value="ZnF_C2C2"/>
    <property type="match status" value="1"/>
</dbReference>
<evidence type="ECO:0000256" key="1">
    <source>
        <dbReference type="ARBA" id="ARBA00004604"/>
    </source>
</evidence>
<evidence type="ECO:0000259" key="9">
    <source>
        <dbReference type="PROSITE" id="PS51133"/>
    </source>
</evidence>
<dbReference type="GO" id="GO:0003899">
    <property type="term" value="F:DNA-directed RNA polymerase activity"/>
    <property type="evidence" value="ECO:0007669"/>
    <property type="project" value="InterPro"/>
</dbReference>
<evidence type="ECO:0000256" key="7">
    <source>
        <dbReference type="ARBA" id="ARBA00023242"/>
    </source>
</evidence>
<evidence type="ECO:0000256" key="6">
    <source>
        <dbReference type="ARBA" id="ARBA00022833"/>
    </source>
</evidence>
<dbReference type="PANTHER" id="PTHR11239">
    <property type="entry name" value="DNA-DIRECTED RNA POLYMERASE"/>
    <property type="match status" value="1"/>
</dbReference>
<keyword evidence="5 8" id="KW-0863">Zinc-finger</keyword>